<dbReference type="InterPro" id="IPR001810">
    <property type="entry name" value="F-box_dom"/>
</dbReference>
<dbReference type="EMBL" id="MTYH01000014">
    <property type="protein sequence ID" value="PNP46944.1"/>
    <property type="molecule type" value="Genomic_DNA"/>
</dbReference>
<proteinExistence type="predicted"/>
<sequence length="439" mass="50506">MFRVHNSNNFLPMSVDAPNRVTELEDTALNSAQDGQSSVPASPLPSSSPIVLAEFPLDILLSILDYLPKSSIISLAMTHKALYNAVHLLFQEGKLAFERQDNVDFIRTLQRDSPNTYICAACNKLCPLNPNGTWGDQSHQNCSTSSYWAWWDWCSAQRRYSNADIRSLLWHPASREAKLAFMDAYLVMDRHFLGSRYGLPLRNLERHAAFEKYIVLNNDMDFGQIDWDDDDEMARRRQSLNLFNQGVFDQGLGPNDASLRKPWRFSFDYVPKIINDELFIGRFNRIDGPLVSFEQFAALLGGIHLPICHHLEIVSEPYGDILIQHTDEPMNHLYAVIDKETDVLYGSCPDCFADYDFSVKRVEDQQEWSVRLSTYHRLGACRSPYDPKWSRLHHDYSTRVQDSFENLMDLDLFPGGEAEQQWYARLDQEFAARNLGSLE</sequence>
<dbReference type="CDD" id="cd09917">
    <property type="entry name" value="F-box_SF"/>
    <property type="match status" value="1"/>
</dbReference>
<evidence type="ECO:0000313" key="2">
    <source>
        <dbReference type="EMBL" id="PNP46944.1"/>
    </source>
</evidence>
<comment type="caution">
    <text evidence="2">The sequence shown here is derived from an EMBL/GenBank/DDBJ whole genome shotgun (WGS) entry which is preliminary data.</text>
</comment>
<accession>A0A2K0TN58</accession>
<evidence type="ECO:0000313" key="3">
    <source>
        <dbReference type="Proteomes" id="UP000236546"/>
    </source>
</evidence>
<dbReference type="OrthoDB" id="3766406at2759"/>
<dbReference type="PROSITE" id="PS50181">
    <property type="entry name" value="FBOX"/>
    <property type="match status" value="1"/>
</dbReference>
<name>A0A2K0TN58_9HYPO</name>
<reference evidence="2 3" key="1">
    <citation type="submission" date="2017-02" db="EMBL/GenBank/DDBJ databases">
        <title>Genomes of Trichoderma spp. with biocontrol activity.</title>
        <authorList>
            <person name="Gardiner D."/>
            <person name="Kazan K."/>
            <person name="Vos C."/>
            <person name="Harvey P."/>
        </authorList>
    </citation>
    <scope>NUCLEOTIDE SEQUENCE [LARGE SCALE GENOMIC DNA]</scope>
    <source>
        <strain evidence="2 3">A5MH</strain>
    </source>
</reference>
<protein>
    <recommendedName>
        <fullName evidence="1">F-box domain-containing protein</fullName>
    </recommendedName>
</protein>
<evidence type="ECO:0000259" key="1">
    <source>
        <dbReference type="PROSITE" id="PS50181"/>
    </source>
</evidence>
<gene>
    <name evidence="2" type="ORF">TGAMA5MH_01897</name>
</gene>
<dbReference type="AlphaFoldDB" id="A0A2K0TN58"/>
<dbReference type="Pfam" id="PF00646">
    <property type="entry name" value="F-box"/>
    <property type="match status" value="1"/>
</dbReference>
<dbReference type="Proteomes" id="UP000236546">
    <property type="component" value="Unassembled WGS sequence"/>
</dbReference>
<feature type="domain" description="F-box" evidence="1">
    <location>
        <begin position="49"/>
        <end position="93"/>
    </location>
</feature>
<organism evidence="2 3">
    <name type="scientific">Trichoderma gamsii</name>
    <dbReference type="NCBI Taxonomy" id="398673"/>
    <lineage>
        <taxon>Eukaryota</taxon>
        <taxon>Fungi</taxon>
        <taxon>Dikarya</taxon>
        <taxon>Ascomycota</taxon>
        <taxon>Pezizomycotina</taxon>
        <taxon>Sordariomycetes</taxon>
        <taxon>Hypocreomycetidae</taxon>
        <taxon>Hypocreales</taxon>
        <taxon>Hypocreaceae</taxon>
        <taxon>Trichoderma</taxon>
    </lineage>
</organism>